<dbReference type="SUPFAM" id="SSF117916">
    <property type="entry name" value="Fe-S cluster assembly (FSCA) domain-like"/>
    <property type="match status" value="1"/>
</dbReference>
<dbReference type="Pfam" id="PF01106">
    <property type="entry name" value="NifU"/>
    <property type="match status" value="1"/>
</dbReference>
<dbReference type="AlphaFoldDB" id="A0A921ELW6"/>
<organism evidence="3 4">
    <name type="scientific">Tessaracoccus flavescens</name>
    <dbReference type="NCBI Taxonomy" id="399497"/>
    <lineage>
        <taxon>Bacteria</taxon>
        <taxon>Bacillati</taxon>
        <taxon>Actinomycetota</taxon>
        <taxon>Actinomycetes</taxon>
        <taxon>Propionibacteriales</taxon>
        <taxon>Propionibacteriaceae</taxon>
        <taxon>Tessaracoccus</taxon>
    </lineage>
</organism>
<proteinExistence type="predicted"/>
<gene>
    <name evidence="3" type="ORF">K8V15_00080</name>
</gene>
<evidence type="ECO:0000256" key="1">
    <source>
        <dbReference type="ARBA" id="ARBA00049958"/>
    </source>
</evidence>
<dbReference type="Gene3D" id="3.30.300.130">
    <property type="entry name" value="Fe-S cluster assembly (FSCA)"/>
    <property type="match status" value="1"/>
</dbReference>
<evidence type="ECO:0000313" key="4">
    <source>
        <dbReference type="Proteomes" id="UP000712713"/>
    </source>
</evidence>
<feature type="domain" description="NIF system FeS cluster assembly NifU C-terminal" evidence="2">
    <location>
        <begin position="102"/>
        <end position="166"/>
    </location>
</feature>
<dbReference type="GO" id="GO:0005506">
    <property type="term" value="F:iron ion binding"/>
    <property type="evidence" value="ECO:0007669"/>
    <property type="project" value="InterPro"/>
</dbReference>
<reference evidence="3" key="2">
    <citation type="submission" date="2021-09" db="EMBL/GenBank/DDBJ databases">
        <authorList>
            <person name="Gilroy R."/>
        </authorList>
    </citation>
    <scope>NUCLEOTIDE SEQUENCE</scope>
    <source>
        <strain evidence="3">ChiGjej3B3-7470</strain>
    </source>
</reference>
<dbReference type="InterPro" id="IPR034904">
    <property type="entry name" value="FSCA_dom_sf"/>
</dbReference>
<name>A0A921ELW6_9ACTN</name>
<reference evidence="3" key="1">
    <citation type="journal article" date="2021" name="PeerJ">
        <title>Extensive microbial diversity within the chicken gut microbiome revealed by metagenomics and culture.</title>
        <authorList>
            <person name="Gilroy R."/>
            <person name="Ravi A."/>
            <person name="Getino M."/>
            <person name="Pursley I."/>
            <person name="Horton D.L."/>
            <person name="Alikhan N.F."/>
            <person name="Baker D."/>
            <person name="Gharbi K."/>
            <person name="Hall N."/>
            <person name="Watson M."/>
            <person name="Adriaenssens E.M."/>
            <person name="Foster-Nyarko E."/>
            <person name="Jarju S."/>
            <person name="Secka A."/>
            <person name="Antonio M."/>
            <person name="Oren A."/>
            <person name="Chaudhuri R.R."/>
            <person name="La Ragione R."/>
            <person name="Hildebrand F."/>
            <person name="Pallen M.J."/>
        </authorList>
    </citation>
    <scope>NUCLEOTIDE SEQUENCE</scope>
    <source>
        <strain evidence="3">ChiGjej3B3-7470</strain>
    </source>
</reference>
<evidence type="ECO:0000313" key="3">
    <source>
        <dbReference type="EMBL" id="HJE50382.1"/>
    </source>
</evidence>
<dbReference type="GO" id="GO:0016226">
    <property type="term" value="P:iron-sulfur cluster assembly"/>
    <property type="evidence" value="ECO:0007669"/>
    <property type="project" value="InterPro"/>
</dbReference>
<sequence length="187" mass="19758">MKRAIHPQGIPGEPNAVRWVTDVDLPVGLVTKAPGTVGPLLEYGVLSKIFVERGGVWTWLAPEQSLSEHGPRIRDAVAAAVDLDGWEISEGSAELLGHIAREVLEGELASYVASHGGHITVTGSTASTLTLDFGGACEDCPAAGSTLHDRIETTVKARYPMLERVERVGGEHQGGGWLGLPVPGRGR</sequence>
<dbReference type="EMBL" id="DYZF01000003">
    <property type="protein sequence ID" value="HJE50382.1"/>
    <property type="molecule type" value="Genomic_DNA"/>
</dbReference>
<accession>A0A921ELW6</accession>
<dbReference type="InterPro" id="IPR001075">
    <property type="entry name" value="NIF_FeS_clus_asmbl_NifU_C"/>
</dbReference>
<dbReference type="GO" id="GO:0051536">
    <property type="term" value="F:iron-sulfur cluster binding"/>
    <property type="evidence" value="ECO:0007669"/>
    <property type="project" value="InterPro"/>
</dbReference>
<protein>
    <submittedName>
        <fullName evidence="3">NifU family protein</fullName>
    </submittedName>
</protein>
<comment type="caution">
    <text evidence="3">The sequence shown here is derived from an EMBL/GenBank/DDBJ whole genome shotgun (WGS) entry which is preliminary data.</text>
</comment>
<comment type="function">
    <text evidence="1">May be involved in the formation or repair of [Fe-S] clusters present in iron-sulfur proteins.</text>
</comment>
<dbReference type="Proteomes" id="UP000712713">
    <property type="component" value="Unassembled WGS sequence"/>
</dbReference>
<evidence type="ECO:0000259" key="2">
    <source>
        <dbReference type="Pfam" id="PF01106"/>
    </source>
</evidence>